<proteinExistence type="inferred from homology"/>
<evidence type="ECO:0000256" key="1">
    <source>
        <dbReference type="ARBA" id="ARBA00005960"/>
    </source>
</evidence>
<evidence type="ECO:0000256" key="2">
    <source>
        <dbReference type="SAM" id="SignalP"/>
    </source>
</evidence>
<dbReference type="Pfam" id="PF03168">
    <property type="entry name" value="LEA_2"/>
    <property type="match status" value="2"/>
</dbReference>
<name>A0A250ID18_9BACT</name>
<dbReference type="EMBL" id="CP022163">
    <property type="protein sequence ID" value="ATB29123.1"/>
    <property type="molecule type" value="Genomic_DNA"/>
</dbReference>
<dbReference type="Gene3D" id="2.60.40.1820">
    <property type="match status" value="2"/>
</dbReference>
<accession>A0A250ID18</accession>
<evidence type="ECO:0000313" key="4">
    <source>
        <dbReference type="EMBL" id="ATB29123.1"/>
    </source>
</evidence>
<dbReference type="PROSITE" id="PS51257">
    <property type="entry name" value="PROKAR_LIPOPROTEIN"/>
    <property type="match status" value="1"/>
</dbReference>
<dbReference type="Proteomes" id="UP000217289">
    <property type="component" value="Chromosome"/>
</dbReference>
<comment type="similarity">
    <text evidence="1">Belongs to the LEA type 2 family.</text>
</comment>
<feature type="domain" description="Water stress and hypersensitive response" evidence="3">
    <location>
        <begin position="41"/>
        <end position="155"/>
    </location>
</feature>
<gene>
    <name evidence="4" type="ORF">MEBOL_002572</name>
</gene>
<dbReference type="AlphaFoldDB" id="A0A250ID18"/>
<dbReference type="PANTHER" id="PTHR31459:SF2">
    <property type="entry name" value="OS03G0843300 PROTEIN"/>
    <property type="match status" value="1"/>
</dbReference>
<dbReference type="RefSeq" id="WP_095982747.1">
    <property type="nucleotide sequence ID" value="NZ_CP022163.1"/>
</dbReference>
<dbReference type="OrthoDB" id="5499716at2"/>
<feature type="chain" id="PRO_5013077890" evidence="2">
    <location>
        <begin position="27"/>
        <end position="281"/>
    </location>
</feature>
<evidence type="ECO:0000259" key="3">
    <source>
        <dbReference type="SMART" id="SM00769"/>
    </source>
</evidence>
<feature type="signal peptide" evidence="2">
    <location>
        <begin position="1"/>
        <end position="26"/>
    </location>
</feature>
<keyword evidence="2" id="KW-0732">Signal</keyword>
<keyword evidence="5" id="KW-1185">Reference proteome</keyword>
<protein>
    <submittedName>
        <fullName evidence="4">Late embryogenesis abundant protein</fullName>
    </submittedName>
</protein>
<dbReference type="PANTHER" id="PTHR31459">
    <property type="match status" value="1"/>
</dbReference>
<feature type="domain" description="Water stress and hypersensitive response" evidence="3">
    <location>
        <begin position="164"/>
        <end position="278"/>
    </location>
</feature>
<dbReference type="SMART" id="SM00769">
    <property type="entry name" value="WHy"/>
    <property type="match status" value="2"/>
</dbReference>
<dbReference type="KEGG" id="mbd:MEBOL_002572"/>
<dbReference type="SUPFAM" id="SSF117070">
    <property type="entry name" value="LEA14-like"/>
    <property type="match status" value="2"/>
</dbReference>
<dbReference type="InterPro" id="IPR004864">
    <property type="entry name" value="LEA_2"/>
</dbReference>
<dbReference type="InterPro" id="IPR013990">
    <property type="entry name" value="WHy-dom"/>
</dbReference>
<dbReference type="InterPro" id="IPR045043">
    <property type="entry name" value="Lea14-like"/>
</dbReference>
<evidence type="ECO:0000313" key="5">
    <source>
        <dbReference type="Proteomes" id="UP000217289"/>
    </source>
</evidence>
<organism evidence="4 5">
    <name type="scientific">Melittangium boletus DSM 14713</name>
    <dbReference type="NCBI Taxonomy" id="1294270"/>
    <lineage>
        <taxon>Bacteria</taxon>
        <taxon>Pseudomonadati</taxon>
        <taxon>Myxococcota</taxon>
        <taxon>Myxococcia</taxon>
        <taxon>Myxococcales</taxon>
        <taxon>Cystobacterineae</taxon>
        <taxon>Archangiaceae</taxon>
        <taxon>Melittangium</taxon>
    </lineage>
</organism>
<dbReference type="GO" id="GO:0009269">
    <property type="term" value="P:response to desiccation"/>
    <property type="evidence" value="ECO:0007669"/>
    <property type="project" value="InterPro"/>
</dbReference>
<sequence length="281" mass="29837">MIMKTNRSRLLLAATCLLLLSGCAALQSLFKQAFKKPRFTFKTARLSQASLSDATVDLVYQLDNPNPLGLSLASVNYAFFVEDKQVVAGTPPKGLNIAAKGKSDLVFPANVRFADLVPVVSTFLNKDAARYKAQGSIGVKTPIGVINFPLSHEGTFEVPKIPQVQFNAPRVSNVTLQGATVEFPLVVKNRNSFALPVAGITGAMKIAGANVGNLSTGNLGLLEPGATREIKLPLNINFASALSAANALRSGGNAQVKMDGQLTSGTQKLPLDISQLLNFQR</sequence>
<reference evidence="4 5" key="1">
    <citation type="submission" date="2017-06" db="EMBL/GenBank/DDBJ databases">
        <authorList>
            <person name="Kim H.J."/>
            <person name="Triplett B.A."/>
        </authorList>
    </citation>
    <scope>NUCLEOTIDE SEQUENCE [LARGE SCALE GENOMIC DNA]</scope>
    <source>
        <strain evidence="4 5">DSM 14713</strain>
    </source>
</reference>